<dbReference type="Pfam" id="PF01263">
    <property type="entry name" value="Aldose_epim"/>
    <property type="match status" value="1"/>
</dbReference>
<evidence type="ECO:0000313" key="2">
    <source>
        <dbReference type="Proteomes" id="UP000317894"/>
    </source>
</evidence>
<dbReference type="AlphaFoldDB" id="A0A552UFH9"/>
<dbReference type="GO" id="GO:0005975">
    <property type="term" value="P:carbohydrate metabolic process"/>
    <property type="evidence" value="ECO:0007669"/>
    <property type="project" value="InterPro"/>
</dbReference>
<dbReference type="Proteomes" id="UP000317894">
    <property type="component" value="Unassembled WGS sequence"/>
</dbReference>
<sequence>MRLASGDTELVLAPEVGGSIAAFRWRGIDVMRASGDEAVAARDPLGLACFPLVPYSNRIAHGRFVWNGREVRLPRNFGTHPHAIHGLAWQAPWAGTANDTTASLAYAHDGSVWPWAFDARQDFTVTDDGFDVALSVTNRDATDMPAGLGLHPYFPNPPATRLTAKLDGWWRTDAFVMPLGHVAEVGDDWSHRLHGRTTTDHVFTGPAGPVALDWPTHRLTFTASANAQWLVVYAPTGDSITAVEPVTHPTDALNLSGQPGVARLAPGETLTLTVAYRVSPAGTSA</sequence>
<reference evidence="1 2" key="1">
    <citation type="submission" date="2019-07" db="EMBL/GenBank/DDBJ databases">
        <title>Novel species isolated from glacier.</title>
        <authorList>
            <person name="Liu Q."/>
            <person name="Xin Y.-H."/>
        </authorList>
    </citation>
    <scope>NUCLEOTIDE SEQUENCE [LARGE SCALE GENOMIC DNA]</scope>
    <source>
        <strain evidence="1 2">LB1R16</strain>
    </source>
</reference>
<dbReference type="SUPFAM" id="SSF74650">
    <property type="entry name" value="Galactose mutarotase-like"/>
    <property type="match status" value="1"/>
</dbReference>
<dbReference type="InterPro" id="IPR008183">
    <property type="entry name" value="Aldose_1/G6P_1-epimerase"/>
</dbReference>
<dbReference type="CDD" id="cd09021">
    <property type="entry name" value="Aldose_epim_Ec_YphB"/>
    <property type="match status" value="1"/>
</dbReference>
<comment type="caution">
    <text evidence="1">The sequence shown here is derived from an EMBL/GenBank/DDBJ whole genome shotgun (WGS) entry which is preliminary data.</text>
</comment>
<proteinExistence type="predicted"/>
<dbReference type="InterPro" id="IPR014718">
    <property type="entry name" value="GH-type_carb-bd"/>
</dbReference>
<name>A0A552UFH9_9SPHN</name>
<dbReference type="InterPro" id="IPR011013">
    <property type="entry name" value="Gal_mutarotase_sf_dom"/>
</dbReference>
<evidence type="ECO:0000313" key="1">
    <source>
        <dbReference type="EMBL" id="TRW16975.1"/>
    </source>
</evidence>
<dbReference type="GO" id="GO:0030246">
    <property type="term" value="F:carbohydrate binding"/>
    <property type="evidence" value="ECO:0007669"/>
    <property type="project" value="InterPro"/>
</dbReference>
<dbReference type="EMBL" id="VJWA01000001">
    <property type="protein sequence ID" value="TRW16975.1"/>
    <property type="molecule type" value="Genomic_DNA"/>
</dbReference>
<keyword evidence="2" id="KW-1185">Reference proteome</keyword>
<dbReference type="GO" id="GO:0016853">
    <property type="term" value="F:isomerase activity"/>
    <property type="evidence" value="ECO:0007669"/>
    <property type="project" value="InterPro"/>
</dbReference>
<gene>
    <name evidence="1" type="ORF">FMM06_01840</name>
</gene>
<dbReference type="Gene3D" id="2.70.98.10">
    <property type="match status" value="1"/>
</dbReference>
<protein>
    <submittedName>
        <fullName evidence="1">Aldose 1-epimerase</fullName>
    </submittedName>
</protein>
<organism evidence="1 2">
    <name type="scientific">Glacieibacterium frigidum</name>
    <dbReference type="NCBI Taxonomy" id="2593303"/>
    <lineage>
        <taxon>Bacteria</taxon>
        <taxon>Pseudomonadati</taxon>
        <taxon>Pseudomonadota</taxon>
        <taxon>Alphaproteobacteria</taxon>
        <taxon>Sphingomonadales</taxon>
        <taxon>Sphingosinicellaceae</taxon>
        <taxon>Glacieibacterium</taxon>
    </lineage>
</organism>
<accession>A0A552UFH9</accession>
<dbReference type="RefSeq" id="WP_143554519.1">
    <property type="nucleotide sequence ID" value="NZ_VJWA01000001.1"/>
</dbReference>
<dbReference type="OrthoDB" id="9796517at2"/>